<name>A0A5C5X0W0_9PLAN</name>
<keyword evidence="1" id="KW-0812">Transmembrane</keyword>
<keyword evidence="3" id="KW-1185">Reference proteome</keyword>
<keyword evidence="1" id="KW-0472">Membrane</keyword>
<reference evidence="2 3" key="1">
    <citation type="submission" date="2019-02" db="EMBL/GenBank/DDBJ databases">
        <title>Deep-cultivation of Planctomycetes and their phenomic and genomic characterization uncovers novel biology.</title>
        <authorList>
            <person name="Wiegand S."/>
            <person name="Jogler M."/>
            <person name="Boedeker C."/>
            <person name="Pinto D."/>
            <person name="Vollmers J."/>
            <person name="Rivas-Marin E."/>
            <person name="Kohn T."/>
            <person name="Peeters S.H."/>
            <person name="Heuer A."/>
            <person name="Rast P."/>
            <person name="Oberbeckmann S."/>
            <person name="Bunk B."/>
            <person name="Jeske O."/>
            <person name="Meyerdierks A."/>
            <person name="Storesund J.E."/>
            <person name="Kallscheuer N."/>
            <person name="Luecker S."/>
            <person name="Lage O.M."/>
            <person name="Pohl T."/>
            <person name="Merkel B.J."/>
            <person name="Hornburger P."/>
            <person name="Mueller R.-W."/>
            <person name="Bruemmer F."/>
            <person name="Labrenz M."/>
            <person name="Spormann A.M."/>
            <person name="Op Den Camp H."/>
            <person name="Overmann J."/>
            <person name="Amann R."/>
            <person name="Jetten M.S.M."/>
            <person name="Mascher T."/>
            <person name="Medema M.H."/>
            <person name="Devos D.P."/>
            <person name="Kaster A.-K."/>
            <person name="Ovreas L."/>
            <person name="Rohde M."/>
            <person name="Galperin M.Y."/>
            <person name="Jogler C."/>
        </authorList>
    </citation>
    <scope>NUCLEOTIDE SEQUENCE [LARGE SCALE GENOMIC DNA]</scope>
    <source>
        <strain evidence="2 3">KOR42</strain>
    </source>
</reference>
<dbReference type="InterPro" id="IPR027417">
    <property type="entry name" value="P-loop_NTPase"/>
</dbReference>
<dbReference type="AlphaFoldDB" id="A0A5C5X0W0"/>
<dbReference type="OrthoDB" id="417988at2"/>
<evidence type="ECO:0000313" key="2">
    <source>
        <dbReference type="EMBL" id="TWT55842.1"/>
    </source>
</evidence>
<dbReference type="RefSeq" id="WP_146510173.1">
    <property type="nucleotide sequence ID" value="NZ_SIHI01000002.1"/>
</dbReference>
<dbReference type="CDD" id="cd00882">
    <property type="entry name" value="Ras_like_GTPase"/>
    <property type="match status" value="1"/>
</dbReference>
<proteinExistence type="predicted"/>
<gene>
    <name evidence="2" type="ORF">KOR42_26530</name>
</gene>
<accession>A0A5C5X0W0</accession>
<protein>
    <recommendedName>
        <fullName evidence="4">G domain-containing protein</fullName>
    </recommendedName>
</protein>
<sequence>MWRPWKSRNQDAKAEYEKAREQLLERAPIPVLWLFGKTGSGKSSVVRYLTESDDIEIGPGFRPQTKFSSMYSFPDEDDPILKFLDTRGIGEAEYDPSEDIVAFDKVAHLMIVTIRAMDHAVDDVFRSLSIIRDAVPDRPVLLVLTALHDAYPGEQHPEVDPFSDDRTPLPSNLNPELQRSLELHYKRFDGLFDRAVPIDLTPPHEGFHEPNFGGERLKKAILDSLPAAYRQNILQMNELLEPVTTLAKERTMPTILGSSSLAATAAAVPFPWVDIPVVLGIQTHLVYKLASMHNIPIDAATIAQVSGVMGGRVAVTMGIRAGLKFIPWVGMAANSAAAFAFTFATGMAWNWYFTSVAQGHVPQESELKEVFQSQVKRASQVWRTSQSE</sequence>
<dbReference type="Gene3D" id="3.40.50.300">
    <property type="entry name" value="P-loop containing nucleotide triphosphate hydrolases"/>
    <property type="match status" value="1"/>
</dbReference>
<evidence type="ECO:0008006" key="4">
    <source>
        <dbReference type="Google" id="ProtNLM"/>
    </source>
</evidence>
<feature type="transmembrane region" description="Helical" evidence="1">
    <location>
        <begin position="325"/>
        <end position="352"/>
    </location>
</feature>
<evidence type="ECO:0000313" key="3">
    <source>
        <dbReference type="Proteomes" id="UP000317243"/>
    </source>
</evidence>
<evidence type="ECO:0000256" key="1">
    <source>
        <dbReference type="SAM" id="Phobius"/>
    </source>
</evidence>
<comment type="caution">
    <text evidence="2">The sequence shown here is derived from an EMBL/GenBank/DDBJ whole genome shotgun (WGS) entry which is preliminary data.</text>
</comment>
<dbReference type="SUPFAM" id="SSF52540">
    <property type="entry name" value="P-loop containing nucleoside triphosphate hydrolases"/>
    <property type="match status" value="1"/>
</dbReference>
<dbReference type="Proteomes" id="UP000317243">
    <property type="component" value="Unassembled WGS sequence"/>
</dbReference>
<organism evidence="2 3">
    <name type="scientific">Thalassoglobus neptunius</name>
    <dbReference type="NCBI Taxonomy" id="1938619"/>
    <lineage>
        <taxon>Bacteria</taxon>
        <taxon>Pseudomonadati</taxon>
        <taxon>Planctomycetota</taxon>
        <taxon>Planctomycetia</taxon>
        <taxon>Planctomycetales</taxon>
        <taxon>Planctomycetaceae</taxon>
        <taxon>Thalassoglobus</taxon>
    </lineage>
</organism>
<keyword evidence="1" id="KW-1133">Transmembrane helix</keyword>
<dbReference type="EMBL" id="SIHI01000002">
    <property type="protein sequence ID" value="TWT55842.1"/>
    <property type="molecule type" value="Genomic_DNA"/>
</dbReference>